<dbReference type="InterPro" id="IPR007110">
    <property type="entry name" value="Ig-like_dom"/>
</dbReference>
<dbReference type="InterPro" id="IPR003597">
    <property type="entry name" value="Ig_C1-set"/>
</dbReference>
<dbReference type="InterPro" id="IPR013783">
    <property type="entry name" value="Ig-like_fold"/>
</dbReference>
<dbReference type="InterPro" id="IPR003599">
    <property type="entry name" value="Ig_sub"/>
</dbReference>
<keyword evidence="2" id="KW-0472">Membrane</keyword>
<dbReference type="Proteomes" id="UP001176940">
    <property type="component" value="Unassembled WGS sequence"/>
</dbReference>
<evidence type="ECO:0000313" key="5">
    <source>
        <dbReference type="Proteomes" id="UP001176940"/>
    </source>
</evidence>
<accession>A0ABN9L8S4</accession>
<evidence type="ECO:0000256" key="1">
    <source>
        <dbReference type="ARBA" id="ARBA00023319"/>
    </source>
</evidence>
<dbReference type="EMBL" id="CAUEEQ010009118">
    <property type="protein sequence ID" value="CAJ0933172.1"/>
    <property type="molecule type" value="Genomic_DNA"/>
</dbReference>
<dbReference type="InterPro" id="IPR003006">
    <property type="entry name" value="Ig/MHC_CS"/>
</dbReference>
<evidence type="ECO:0000256" key="2">
    <source>
        <dbReference type="SAM" id="Phobius"/>
    </source>
</evidence>
<dbReference type="InterPro" id="IPR013106">
    <property type="entry name" value="Ig_V-set"/>
</dbReference>
<name>A0ABN9L8S4_9NEOB</name>
<keyword evidence="2" id="KW-0812">Transmembrane</keyword>
<dbReference type="InterPro" id="IPR050380">
    <property type="entry name" value="Immune_Resp_Modulators"/>
</dbReference>
<evidence type="ECO:0000259" key="3">
    <source>
        <dbReference type="PROSITE" id="PS50835"/>
    </source>
</evidence>
<dbReference type="Pfam" id="PF07654">
    <property type="entry name" value="C1-set"/>
    <property type="match status" value="2"/>
</dbReference>
<evidence type="ECO:0000313" key="4">
    <source>
        <dbReference type="EMBL" id="CAJ0933172.1"/>
    </source>
</evidence>
<gene>
    <name evidence="4" type="ORF">RIMI_LOCUS5370861</name>
</gene>
<dbReference type="CDD" id="cd00303">
    <property type="entry name" value="retropepsin_like"/>
    <property type="match status" value="1"/>
</dbReference>
<dbReference type="PROSITE" id="PS00290">
    <property type="entry name" value="IG_MHC"/>
    <property type="match status" value="1"/>
</dbReference>
<dbReference type="SMART" id="SM00409">
    <property type="entry name" value="IG"/>
    <property type="match status" value="2"/>
</dbReference>
<feature type="domain" description="Ig-like" evidence="3">
    <location>
        <begin position="124"/>
        <end position="215"/>
    </location>
</feature>
<dbReference type="PROSITE" id="PS50835">
    <property type="entry name" value="IG_LIKE"/>
    <property type="match status" value="4"/>
</dbReference>
<dbReference type="InterPro" id="IPR036179">
    <property type="entry name" value="Ig-like_dom_sf"/>
</dbReference>
<proteinExistence type="predicted"/>
<feature type="transmembrane region" description="Helical" evidence="2">
    <location>
        <begin position="229"/>
        <end position="250"/>
    </location>
</feature>
<dbReference type="Gene3D" id="2.60.40.10">
    <property type="entry name" value="Immunoglobulins"/>
    <property type="match status" value="6"/>
</dbReference>
<organism evidence="4 5">
    <name type="scientific">Ranitomeya imitator</name>
    <name type="common">mimic poison frog</name>
    <dbReference type="NCBI Taxonomy" id="111125"/>
    <lineage>
        <taxon>Eukaryota</taxon>
        <taxon>Metazoa</taxon>
        <taxon>Chordata</taxon>
        <taxon>Craniata</taxon>
        <taxon>Vertebrata</taxon>
        <taxon>Euteleostomi</taxon>
        <taxon>Amphibia</taxon>
        <taxon>Batrachia</taxon>
        <taxon>Anura</taxon>
        <taxon>Neobatrachia</taxon>
        <taxon>Hyloidea</taxon>
        <taxon>Dendrobatidae</taxon>
        <taxon>Dendrobatinae</taxon>
        <taxon>Ranitomeya</taxon>
    </lineage>
</organism>
<feature type="domain" description="Ig-like" evidence="3">
    <location>
        <begin position="10"/>
        <end position="119"/>
    </location>
</feature>
<dbReference type="Pfam" id="PF07686">
    <property type="entry name" value="V-set"/>
    <property type="match status" value="1"/>
</dbReference>
<dbReference type="SUPFAM" id="SSF48726">
    <property type="entry name" value="Immunoglobulin"/>
    <property type="match status" value="4"/>
</dbReference>
<feature type="domain" description="Ig-like" evidence="3">
    <location>
        <begin position="261"/>
        <end position="372"/>
    </location>
</feature>
<feature type="domain" description="Ig-like" evidence="3">
    <location>
        <begin position="995"/>
        <end position="1078"/>
    </location>
</feature>
<reference evidence="4" key="1">
    <citation type="submission" date="2023-07" db="EMBL/GenBank/DDBJ databases">
        <authorList>
            <person name="Stuckert A."/>
        </authorList>
    </citation>
    <scope>NUCLEOTIDE SEQUENCE</scope>
</reference>
<dbReference type="SMART" id="SM00407">
    <property type="entry name" value="IGc1"/>
    <property type="match status" value="3"/>
</dbReference>
<dbReference type="PANTHER" id="PTHR23411">
    <property type="entry name" value="TAPASIN"/>
    <property type="match status" value="1"/>
</dbReference>
<keyword evidence="5" id="KW-1185">Reference proteome</keyword>
<comment type="caution">
    <text evidence="4">The sequence shown here is derived from an EMBL/GenBank/DDBJ whole genome shotgun (WGS) entry which is preliminary data.</text>
</comment>
<keyword evidence="2" id="KW-1133">Transmembrane helix</keyword>
<sequence length="1113" mass="126333">MYNGLYLLLSTVSSLELTGPSTNAARLGSDTWVPCLFTVDNPPVDLNHLTIFWYFLDKEILSYNKTVRTNSSRYSLSTEELVTGAANLTISNIRISDGGRYKCSVIYNSERREKRLWLDVGVPPQVTITDKTVVVNEESVLRCSATGFFPIDIEVKWFKGSERLSDVIVDQPQKNPDRTYSVNSTVTITPTEEDREQNFSCRVRHFHLTDPRQVHFQLIYEAGRSSARIITACSVPVVILVIIITGVLWWKLKPRRKAIGPFIVRDIVGPPKLIDGEEAVLCCTVDDAPEDLCATWLIRRAGQEQEIQTSQRREHSEEAESLLDTSYVIKSKVVGHQYSSPLSFIPHMERHKDVTFICRAVSGHHNDEKAFHCRMIYVKPKLSKSLTRRRVRPGEIKYLLNLEKFYPQNIKIVWMCGVETTGGVVSSTESKSENPDGTYNVFSEIVIPEDQHEDPGFRVRVTWEHESMEEPESRELNCCEFCGHKWYCSLWASSLRCFDIRVLQDTAVDMDIQALCSSMDNLVVNVQKIQDTIDQKSMLEPRIPIPDLFFGDRTKFLSFRNNCKLFLALKPHSSGNPIQQVLIIISFLRGDPQDWAFSLAPGDSALSNIDAFFQALGLLYDEPNSVDQAEKNLLALCQGQDDVELYCQKFRKWSVLTLWNESALAALFRKGLSEALKDVMVGFPMPAGLNESMSLAIQIGRRLRERKSVHHLAVLSESKPEPMQCNRTMTKVERHEHRRLNRLCFYCGDSTHAISNCPKRTRRFDSSAVIGTVQSKFLLSITLMCSLSSYSVMAFVDSGAALNLMDLDYAKRCGFFLEPLRCPIPLRGIDATPLAKNKPQYWAQLTMCMAPAHQEVIRFLVEVDASEIGAGAVLSQRAITLNIRDSGKPQMSAPIEITVADSFHVRYSLNLQKFYPKDIKISWCREDKSDKYVISAMETIHARDEDLTYEVISVVRISKYLFRDPEMKIIVEWKHERTETSERRSLSVRDLPWRPHVGSISVPMLEDGKAAALTCHISGYFPDLLSVNWFTKKDGNVTELPRTSANADVNYKFSNKEMIQADNTYSCKASVTFTPIISSHGGTEIVCRVEHPSEERPIERSTAPLHIGERIYG</sequence>
<protein>
    <recommendedName>
        <fullName evidence="3">Ig-like domain-containing protein</fullName>
    </recommendedName>
</protein>
<keyword evidence="1" id="KW-0393">Immunoglobulin domain</keyword>